<accession>A0A8H2XIY2</accession>
<proteinExistence type="predicted"/>
<name>A0A8H2XIY2_9AGAM</name>
<reference evidence="1" key="1">
    <citation type="submission" date="2021-01" db="EMBL/GenBank/DDBJ databases">
        <authorList>
            <person name="Kaushik A."/>
        </authorList>
    </citation>
    <scope>NUCLEOTIDE SEQUENCE</scope>
    <source>
        <strain evidence="1">AG4-RS23</strain>
    </source>
</reference>
<evidence type="ECO:0000313" key="2">
    <source>
        <dbReference type="Proteomes" id="UP000663861"/>
    </source>
</evidence>
<comment type="caution">
    <text evidence="1">The sequence shown here is derived from an EMBL/GenBank/DDBJ whole genome shotgun (WGS) entry which is preliminary data.</text>
</comment>
<gene>
    <name evidence="1" type="ORF">RDB_LOCUS17619</name>
</gene>
<evidence type="ECO:0008006" key="3">
    <source>
        <dbReference type="Google" id="ProtNLM"/>
    </source>
</evidence>
<dbReference type="EMBL" id="CAJMWY010000261">
    <property type="protein sequence ID" value="CAE6424209.1"/>
    <property type="molecule type" value="Genomic_DNA"/>
</dbReference>
<evidence type="ECO:0000313" key="1">
    <source>
        <dbReference type="EMBL" id="CAE6424209.1"/>
    </source>
</evidence>
<dbReference type="AlphaFoldDB" id="A0A8H2XIY2"/>
<dbReference type="Proteomes" id="UP000663861">
    <property type="component" value="Unassembled WGS sequence"/>
</dbReference>
<organism evidence="1 2">
    <name type="scientific">Rhizoctonia solani</name>
    <dbReference type="NCBI Taxonomy" id="456999"/>
    <lineage>
        <taxon>Eukaryota</taxon>
        <taxon>Fungi</taxon>
        <taxon>Dikarya</taxon>
        <taxon>Basidiomycota</taxon>
        <taxon>Agaricomycotina</taxon>
        <taxon>Agaricomycetes</taxon>
        <taxon>Cantharellales</taxon>
        <taxon>Ceratobasidiaceae</taxon>
        <taxon>Rhizoctonia</taxon>
    </lineage>
</organism>
<sequence>MPSSSGNQVHSPPQLPLYLKNVYDLKPIVGVPSDEEVIGIHAVIRVANKVVDVEDMGDPTLLARLSEHLFGVQLARYRSKRAAVDTAYTPPSLPAHVSTQPGPVKGTSSEEDIIRAQSALRAYQQFSNIPSMFDPRVDMELSQRLFDIQMVPSMFDPRVDMELSQRLFDIQMAHKAEPRHIRGPRNLELES</sequence>
<protein>
    <recommendedName>
        <fullName evidence="3">Laminin domain protein</fullName>
    </recommendedName>
</protein>